<accession>A0A0A9BVX6</accession>
<reference evidence="1" key="2">
    <citation type="journal article" date="2015" name="Data Brief">
        <title>Shoot transcriptome of the giant reed, Arundo donax.</title>
        <authorList>
            <person name="Barrero R.A."/>
            <person name="Guerrero F.D."/>
            <person name="Moolhuijzen P."/>
            <person name="Goolsby J.A."/>
            <person name="Tidwell J."/>
            <person name="Bellgard S.E."/>
            <person name="Bellgard M.I."/>
        </authorList>
    </citation>
    <scope>NUCLEOTIDE SEQUENCE</scope>
    <source>
        <tissue evidence="1">Shoot tissue taken approximately 20 cm above the soil surface</tissue>
    </source>
</reference>
<organism evidence="1">
    <name type="scientific">Arundo donax</name>
    <name type="common">Giant reed</name>
    <name type="synonym">Donax arundinaceus</name>
    <dbReference type="NCBI Taxonomy" id="35708"/>
    <lineage>
        <taxon>Eukaryota</taxon>
        <taxon>Viridiplantae</taxon>
        <taxon>Streptophyta</taxon>
        <taxon>Embryophyta</taxon>
        <taxon>Tracheophyta</taxon>
        <taxon>Spermatophyta</taxon>
        <taxon>Magnoliopsida</taxon>
        <taxon>Liliopsida</taxon>
        <taxon>Poales</taxon>
        <taxon>Poaceae</taxon>
        <taxon>PACMAD clade</taxon>
        <taxon>Arundinoideae</taxon>
        <taxon>Arundineae</taxon>
        <taxon>Arundo</taxon>
    </lineage>
</organism>
<reference evidence="1" key="1">
    <citation type="submission" date="2014-09" db="EMBL/GenBank/DDBJ databases">
        <authorList>
            <person name="Magalhaes I.L.F."/>
            <person name="Oliveira U."/>
            <person name="Santos F.R."/>
            <person name="Vidigal T.H.D.A."/>
            <person name="Brescovit A.D."/>
            <person name="Santos A.J."/>
        </authorList>
    </citation>
    <scope>NUCLEOTIDE SEQUENCE</scope>
    <source>
        <tissue evidence="1">Shoot tissue taken approximately 20 cm above the soil surface</tissue>
    </source>
</reference>
<dbReference type="EMBL" id="GBRH01234473">
    <property type="protein sequence ID" value="JAD63422.1"/>
    <property type="molecule type" value="Transcribed_RNA"/>
</dbReference>
<protein>
    <submittedName>
        <fullName evidence="1">Uncharacterized protein</fullName>
    </submittedName>
</protein>
<name>A0A0A9BVX6_ARUDO</name>
<proteinExistence type="predicted"/>
<evidence type="ECO:0000313" key="1">
    <source>
        <dbReference type="EMBL" id="JAD63422.1"/>
    </source>
</evidence>
<sequence>MMPASHWMGLTAWT</sequence>